<dbReference type="Proteomes" id="UP000237000">
    <property type="component" value="Unassembled WGS sequence"/>
</dbReference>
<dbReference type="AlphaFoldDB" id="A0A2P5EZI7"/>
<comment type="caution">
    <text evidence="1">The sequence shown here is derived from an EMBL/GenBank/DDBJ whole genome shotgun (WGS) entry which is preliminary data.</text>
</comment>
<reference evidence="2" key="1">
    <citation type="submission" date="2016-06" db="EMBL/GenBank/DDBJ databases">
        <title>Parallel loss of symbiosis genes in relatives of nitrogen-fixing non-legume Parasponia.</title>
        <authorList>
            <person name="Van Velzen R."/>
            <person name="Holmer R."/>
            <person name="Bu F."/>
            <person name="Rutten L."/>
            <person name="Van Zeijl A."/>
            <person name="Liu W."/>
            <person name="Santuari L."/>
            <person name="Cao Q."/>
            <person name="Sharma T."/>
            <person name="Shen D."/>
            <person name="Roswanjaya Y."/>
            <person name="Wardhani T."/>
            <person name="Kalhor M.S."/>
            <person name="Jansen J."/>
            <person name="Van den Hoogen J."/>
            <person name="Gungor B."/>
            <person name="Hartog M."/>
            <person name="Hontelez J."/>
            <person name="Verver J."/>
            <person name="Yang W.-C."/>
            <person name="Schijlen E."/>
            <person name="Repin R."/>
            <person name="Schilthuizen M."/>
            <person name="Schranz E."/>
            <person name="Heidstra R."/>
            <person name="Miyata K."/>
            <person name="Fedorova E."/>
            <person name="Kohlen W."/>
            <person name="Bisseling T."/>
            <person name="Smit S."/>
            <person name="Geurts R."/>
        </authorList>
    </citation>
    <scope>NUCLEOTIDE SEQUENCE [LARGE SCALE GENOMIC DNA]</scope>
    <source>
        <strain evidence="2">cv. RG33-2</strain>
    </source>
</reference>
<evidence type="ECO:0000313" key="2">
    <source>
        <dbReference type="Proteomes" id="UP000237000"/>
    </source>
</evidence>
<evidence type="ECO:0000313" key="1">
    <source>
        <dbReference type="EMBL" id="PON90942.1"/>
    </source>
</evidence>
<protein>
    <submittedName>
        <fullName evidence="1">Uncharacterized protein</fullName>
    </submittedName>
</protein>
<accession>A0A2P5EZI7</accession>
<gene>
    <name evidence="1" type="ORF">TorRG33x02_133480</name>
</gene>
<dbReference type="OrthoDB" id="1181978at2759"/>
<proteinExistence type="predicted"/>
<name>A0A2P5EZI7_TREOI</name>
<sequence>MSIEALAMAGVDYAEAGIHIEEWEQKPPATPLYLLADDDQQNFELLEKKKKRDHIFTVHGS</sequence>
<keyword evidence="2" id="KW-1185">Reference proteome</keyword>
<organism evidence="1 2">
    <name type="scientific">Trema orientale</name>
    <name type="common">Charcoal tree</name>
    <name type="synonym">Celtis orientalis</name>
    <dbReference type="NCBI Taxonomy" id="63057"/>
    <lineage>
        <taxon>Eukaryota</taxon>
        <taxon>Viridiplantae</taxon>
        <taxon>Streptophyta</taxon>
        <taxon>Embryophyta</taxon>
        <taxon>Tracheophyta</taxon>
        <taxon>Spermatophyta</taxon>
        <taxon>Magnoliopsida</taxon>
        <taxon>eudicotyledons</taxon>
        <taxon>Gunneridae</taxon>
        <taxon>Pentapetalae</taxon>
        <taxon>rosids</taxon>
        <taxon>fabids</taxon>
        <taxon>Rosales</taxon>
        <taxon>Cannabaceae</taxon>
        <taxon>Trema</taxon>
    </lineage>
</organism>
<dbReference type="EMBL" id="JXTC01000079">
    <property type="protein sequence ID" value="PON90942.1"/>
    <property type="molecule type" value="Genomic_DNA"/>
</dbReference>
<dbReference type="InParanoid" id="A0A2P5EZI7"/>